<accession>A0ABM5V4B2</accession>
<comment type="similarity">
    <text evidence="1">Belongs to the LysR transcriptional regulatory family.</text>
</comment>
<keyword evidence="7" id="KW-1185">Reference proteome</keyword>
<dbReference type="InterPro" id="IPR036388">
    <property type="entry name" value="WH-like_DNA-bd_sf"/>
</dbReference>
<dbReference type="SUPFAM" id="SSF53850">
    <property type="entry name" value="Periplasmic binding protein-like II"/>
    <property type="match status" value="1"/>
</dbReference>
<feature type="domain" description="HTH lysR-type" evidence="5">
    <location>
        <begin position="1"/>
        <end position="58"/>
    </location>
</feature>
<evidence type="ECO:0000256" key="1">
    <source>
        <dbReference type="ARBA" id="ARBA00009437"/>
    </source>
</evidence>
<organism evidence="6 7">
    <name type="scientific">Herbaspirillum hiltneri N3</name>
    <dbReference type="NCBI Taxonomy" id="1262470"/>
    <lineage>
        <taxon>Bacteria</taxon>
        <taxon>Pseudomonadati</taxon>
        <taxon>Pseudomonadota</taxon>
        <taxon>Betaproteobacteria</taxon>
        <taxon>Burkholderiales</taxon>
        <taxon>Oxalobacteraceae</taxon>
        <taxon>Herbaspirillum</taxon>
    </lineage>
</organism>
<dbReference type="SUPFAM" id="SSF46785">
    <property type="entry name" value="Winged helix' DNA-binding domain"/>
    <property type="match status" value="1"/>
</dbReference>
<evidence type="ECO:0000256" key="4">
    <source>
        <dbReference type="ARBA" id="ARBA00023163"/>
    </source>
</evidence>
<keyword evidence="3" id="KW-0238">DNA-binding</keyword>
<dbReference type="PROSITE" id="PS50931">
    <property type="entry name" value="HTH_LYSR"/>
    <property type="match status" value="1"/>
</dbReference>
<dbReference type="Proteomes" id="UP000063429">
    <property type="component" value="Chromosome"/>
</dbReference>
<dbReference type="Gene3D" id="3.40.190.10">
    <property type="entry name" value="Periplasmic binding protein-like II"/>
    <property type="match status" value="2"/>
</dbReference>
<dbReference type="Pfam" id="PF00126">
    <property type="entry name" value="HTH_1"/>
    <property type="match status" value="1"/>
</dbReference>
<dbReference type="CDD" id="cd08414">
    <property type="entry name" value="PBP2_LTTR_aromatics_like"/>
    <property type="match status" value="1"/>
</dbReference>
<gene>
    <name evidence="6" type="ORF">F506_18990</name>
</gene>
<evidence type="ECO:0000313" key="7">
    <source>
        <dbReference type="Proteomes" id="UP000063429"/>
    </source>
</evidence>
<dbReference type="InterPro" id="IPR000847">
    <property type="entry name" value="LysR_HTH_N"/>
</dbReference>
<name>A0ABM5V4B2_9BURK</name>
<dbReference type="PANTHER" id="PTHR30346:SF28">
    <property type="entry name" value="HTH-TYPE TRANSCRIPTIONAL REGULATOR CYNR"/>
    <property type="match status" value="1"/>
</dbReference>
<dbReference type="InterPro" id="IPR005119">
    <property type="entry name" value="LysR_subst-bd"/>
</dbReference>
<keyword evidence="4" id="KW-0804">Transcription</keyword>
<dbReference type="EMBL" id="CP011409">
    <property type="protein sequence ID" value="AKZ64463.1"/>
    <property type="molecule type" value="Genomic_DNA"/>
</dbReference>
<dbReference type="PRINTS" id="PR00039">
    <property type="entry name" value="HTHLYSR"/>
</dbReference>
<evidence type="ECO:0000313" key="6">
    <source>
        <dbReference type="EMBL" id="AKZ64463.1"/>
    </source>
</evidence>
<dbReference type="Pfam" id="PF03466">
    <property type="entry name" value="LysR_substrate"/>
    <property type="match status" value="1"/>
</dbReference>
<dbReference type="PANTHER" id="PTHR30346">
    <property type="entry name" value="TRANSCRIPTIONAL DUAL REGULATOR HCAR-RELATED"/>
    <property type="match status" value="1"/>
</dbReference>
<reference evidence="7" key="1">
    <citation type="journal article" date="2015" name="Genome Announc.">
        <title>Complete Genome Sequence of Herbaspirillum hiltneri N3 (DSM 17495), Isolated from Surface-Sterilized Wheat Roots.</title>
        <authorList>
            <person name="Guizelini D."/>
            <person name="Saizaki P.M."/>
            <person name="Coimbra N.A."/>
            <person name="Weiss V.A."/>
            <person name="Faoro H."/>
            <person name="Sfeir M.Z."/>
            <person name="Baura V.A."/>
            <person name="Monteiro R.A."/>
            <person name="Chubatsu L.S."/>
            <person name="Souza E.M."/>
            <person name="Cruz L.M."/>
            <person name="Pedrosa F.O."/>
            <person name="Raittz R.T."/>
            <person name="Marchaukoski J.N."/>
            <person name="Steffens M.B."/>
        </authorList>
    </citation>
    <scope>NUCLEOTIDE SEQUENCE [LARGE SCALE GENOMIC DNA]</scope>
    <source>
        <strain evidence="7">N3</strain>
    </source>
</reference>
<proteinExistence type="inferred from homology"/>
<dbReference type="RefSeq" id="WP_053200008.1">
    <property type="nucleotide sequence ID" value="NZ_CP011409.1"/>
</dbReference>
<dbReference type="InterPro" id="IPR036390">
    <property type="entry name" value="WH_DNA-bd_sf"/>
</dbReference>
<evidence type="ECO:0000256" key="2">
    <source>
        <dbReference type="ARBA" id="ARBA00023015"/>
    </source>
</evidence>
<keyword evidence="2" id="KW-0805">Transcription regulation</keyword>
<dbReference type="Gene3D" id="1.10.10.10">
    <property type="entry name" value="Winged helix-like DNA-binding domain superfamily/Winged helix DNA-binding domain"/>
    <property type="match status" value="1"/>
</dbReference>
<evidence type="ECO:0000259" key="5">
    <source>
        <dbReference type="PROSITE" id="PS50931"/>
    </source>
</evidence>
<protein>
    <submittedName>
        <fullName evidence="6">LysR family transcriptional regulator</fullName>
    </submittedName>
</protein>
<evidence type="ECO:0000256" key="3">
    <source>
        <dbReference type="ARBA" id="ARBA00023125"/>
    </source>
</evidence>
<sequence length="299" mass="33151">MEIRHLRYFLAVAEHGSVAEAARKLNIVQPALSRQIHDLEEQLGTQLFQRSIRGTQLTVAGAQFMKDCSKLLIDLEDAKKRALRAASGKLGSLRIGISPNHTAHPELLRRLRRFREIFPDVALMLEPALSPRQLLDVKEERMDGGFIAFRDLADKQLSGIKVLRSGLMLAVSSDHKYAGQPPDRLSEMKDEPCVWFPRDRAPEYHDYLIQQCMAAGLTPKQILVGTDVGSTLGMVAAGMGYSIVSEASKYNSPSGVVLHQHADIPDVHDVEFIFLSENDSPILRAFAEVMNDGGSHSKS</sequence>